<dbReference type="GO" id="GO:0003887">
    <property type="term" value="F:DNA-directed DNA polymerase activity"/>
    <property type="evidence" value="ECO:0007669"/>
    <property type="project" value="InterPro"/>
</dbReference>
<dbReference type="Pfam" id="PF01051">
    <property type="entry name" value="Rep3_N"/>
    <property type="match status" value="1"/>
</dbReference>
<feature type="domain" description="Initiator Rep protein WH1" evidence="3">
    <location>
        <begin position="22"/>
        <end position="165"/>
    </location>
</feature>
<evidence type="ECO:0000256" key="2">
    <source>
        <dbReference type="SAM" id="MobiDB-lite"/>
    </source>
</evidence>
<dbReference type="EMBL" id="WHLY01000001">
    <property type="protein sequence ID" value="MPR31840.1"/>
    <property type="molecule type" value="Genomic_DNA"/>
</dbReference>
<accession>A0A7C9BBT8</accession>
<protein>
    <submittedName>
        <fullName evidence="4">RepB family plasmid replication initiator protein</fullName>
    </submittedName>
</protein>
<dbReference type="SUPFAM" id="SSF46785">
    <property type="entry name" value="Winged helix' DNA-binding domain"/>
    <property type="match status" value="2"/>
</dbReference>
<proteinExistence type="inferred from homology"/>
<reference evidence="4 5" key="1">
    <citation type="submission" date="2019-10" db="EMBL/GenBank/DDBJ databases">
        <title>Draft Genome Sequence of Cytophagaceae sp. SJW1-29.</title>
        <authorList>
            <person name="Choi A."/>
        </authorList>
    </citation>
    <scope>NUCLEOTIDE SEQUENCE [LARGE SCALE GENOMIC DNA]</scope>
    <source>
        <strain evidence="4 5">SJW1-29</strain>
    </source>
</reference>
<dbReference type="InterPro" id="IPR036388">
    <property type="entry name" value="WH-like_DNA-bd_sf"/>
</dbReference>
<dbReference type="RefSeq" id="WP_152755864.1">
    <property type="nucleotide sequence ID" value="NZ_WHLY01000001.1"/>
</dbReference>
<dbReference type="Proteomes" id="UP000479293">
    <property type="component" value="Unassembled WGS sequence"/>
</dbReference>
<dbReference type="Gene3D" id="1.10.10.10">
    <property type="entry name" value="Winged helix-like DNA-binding domain superfamily/Winged helix DNA-binding domain"/>
    <property type="match status" value="2"/>
</dbReference>
<evidence type="ECO:0000259" key="3">
    <source>
        <dbReference type="Pfam" id="PF01051"/>
    </source>
</evidence>
<feature type="region of interest" description="Disordered" evidence="2">
    <location>
        <begin position="327"/>
        <end position="348"/>
    </location>
</feature>
<evidence type="ECO:0000256" key="1">
    <source>
        <dbReference type="ARBA" id="ARBA00038283"/>
    </source>
</evidence>
<dbReference type="InterPro" id="IPR000525">
    <property type="entry name" value="Initiator_Rep_WH1"/>
</dbReference>
<evidence type="ECO:0000313" key="4">
    <source>
        <dbReference type="EMBL" id="MPR31840.1"/>
    </source>
</evidence>
<dbReference type="Pfam" id="PF21205">
    <property type="entry name" value="Rep3_C"/>
    <property type="match status" value="1"/>
</dbReference>
<comment type="similarity">
    <text evidence="1">Belongs to the initiator RepB protein family.</text>
</comment>
<evidence type="ECO:0000313" key="5">
    <source>
        <dbReference type="Proteomes" id="UP000479293"/>
    </source>
</evidence>
<comment type="caution">
    <text evidence="4">The sequence shown here is derived from an EMBL/GenBank/DDBJ whole genome shotgun (WGS) entry which is preliminary data.</text>
</comment>
<name>A0A7C9BBT8_9BACT</name>
<dbReference type="InterPro" id="IPR036390">
    <property type="entry name" value="WH_DNA-bd_sf"/>
</dbReference>
<dbReference type="AlphaFoldDB" id="A0A7C9BBT8"/>
<gene>
    <name evidence="4" type="ORF">GBK04_00365</name>
</gene>
<dbReference type="GO" id="GO:0006270">
    <property type="term" value="P:DNA replication initiation"/>
    <property type="evidence" value="ECO:0007669"/>
    <property type="project" value="InterPro"/>
</dbReference>
<keyword evidence="5" id="KW-1185">Reference proteome</keyword>
<organism evidence="4 5">
    <name type="scientific">Salmonirosea aquatica</name>
    <dbReference type="NCBI Taxonomy" id="2654236"/>
    <lineage>
        <taxon>Bacteria</taxon>
        <taxon>Pseudomonadati</taxon>
        <taxon>Bacteroidota</taxon>
        <taxon>Cytophagia</taxon>
        <taxon>Cytophagales</taxon>
        <taxon>Spirosomataceae</taxon>
        <taxon>Salmonirosea</taxon>
    </lineage>
</organism>
<sequence length="376" mass="43477">MEGQQSIEDQLAPVFNKRPTNYQPNLFTESKQEFTELEKKIVVLVVNQIGHLALKGELRPKSNVIVNIPFSSLTRDHHQQIADAAESLQSKRLIYRDDNRNKFDFITPFPRVRSEIVDGKRVIELTMFSEMVPHFAELGQRYTKYDIDVMLSLSSVYAQRIFEIVSMYQNRGQMQFTYAVDQLMMMLNCPKSYSFYDFKKNALMVAQKELKNKAAINLDWEPNKKEGKRIIELRFFIKTAQQIAMQYIDEDRKIVQEMPIHEAVATALRLMNNYKLKSWQRDVIVSDYGLLDNFFQLDSEFANGLRPNVKNQTAYLVKSLGIDQMKAPKKVKPSMRKPADKQQSVLPFGPEVRSSTVQSIGSILGGIDFPSKDRKP</sequence>